<dbReference type="Proteomes" id="UP000257109">
    <property type="component" value="Unassembled WGS sequence"/>
</dbReference>
<name>A0A371GKG8_MUCPR</name>
<evidence type="ECO:0000313" key="2">
    <source>
        <dbReference type="EMBL" id="RDX91038.1"/>
    </source>
</evidence>
<feature type="region of interest" description="Disordered" evidence="1">
    <location>
        <begin position="15"/>
        <end position="54"/>
    </location>
</feature>
<comment type="caution">
    <text evidence="2">The sequence shown here is derived from an EMBL/GenBank/DDBJ whole genome shotgun (WGS) entry which is preliminary data.</text>
</comment>
<accession>A0A371GKG8</accession>
<reference evidence="2" key="1">
    <citation type="submission" date="2018-05" db="EMBL/GenBank/DDBJ databases">
        <title>Draft genome of Mucuna pruriens seed.</title>
        <authorList>
            <person name="Nnadi N.E."/>
            <person name="Vos R."/>
            <person name="Hasami M.H."/>
            <person name="Devisetty U.K."/>
            <person name="Aguiy J.C."/>
        </authorList>
    </citation>
    <scope>NUCLEOTIDE SEQUENCE [LARGE SCALE GENOMIC DNA]</scope>
    <source>
        <strain evidence="2">JCA_2017</strain>
    </source>
</reference>
<gene>
    <name evidence="2" type="ORF">CR513_27040</name>
</gene>
<keyword evidence="3" id="KW-1185">Reference proteome</keyword>
<evidence type="ECO:0000256" key="1">
    <source>
        <dbReference type="SAM" id="MobiDB-lite"/>
    </source>
</evidence>
<sequence length="76" mass="9058">MSIIFNVKALSIEKEGQREASLHKSERNDRHERNERHEMDGRKRRAREEPRTEKLDSMMCKIPLFLGDCKPDSYLN</sequence>
<organism evidence="2 3">
    <name type="scientific">Mucuna pruriens</name>
    <name type="common">Velvet bean</name>
    <name type="synonym">Dolichos pruriens</name>
    <dbReference type="NCBI Taxonomy" id="157652"/>
    <lineage>
        <taxon>Eukaryota</taxon>
        <taxon>Viridiplantae</taxon>
        <taxon>Streptophyta</taxon>
        <taxon>Embryophyta</taxon>
        <taxon>Tracheophyta</taxon>
        <taxon>Spermatophyta</taxon>
        <taxon>Magnoliopsida</taxon>
        <taxon>eudicotyledons</taxon>
        <taxon>Gunneridae</taxon>
        <taxon>Pentapetalae</taxon>
        <taxon>rosids</taxon>
        <taxon>fabids</taxon>
        <taxon>Fabales</taxon>
        <taxon>Fabaceae</taxon>
        <taxon>Papilionoideae</taxon>
        <taxon>50 kb inversion clade</taxon>
        <taxon>NPAAA clade</taxon>
        <taxon>indigoferoid/millettioid clade</taxon>
        <taxon>Phaseoleae</taxon>
        <taxon>Mucuna</taxon>
    </lineage>
</organism>
<evidence type="ECO:0000313" key="3">
    <source>
        <dbReference type="Proteomes" id="UP000257109"/>
    </source>
</evidence>
<dbReference type="EMBL" id="QJKJ01005219">
    <property type="protein sequence ID" value="RDX91038.1"/>
    <property type="molecule type" value="Genomic_DNA"/>
</dbReference>
<feature type="non-terminal residue" evidence="2">
    <location>
        <position position="1"/>
    </location>
</feature>
<proteinExistence type="predicted"/>
<dbReference type="AlphaFoldDB" id="A0A371GKG8"/>
<protein>
    <submittedName>
        <fullName evidence="2">Uncharacterized protein</fullName>
    </submittedName>
</protein>